<dbReference type="HOGENOM" id="CLU_1290211_0_0_1"/>
<name>T1EMT1_HELRO</name>
<dbReference type="RefSeq" id="XP_009008764.1">
    <property type="nucleotide sequence ID" value="XM_009010516.1"/>
</dbReference>
<protein>
    <submittedName>
        <fullName evidence="2 3">Uncharacterized protein</fullName>
    </submittedName>
</protein>
<dbReference type="InParanoid" id="T1EMT1"/>
<feature type="region of interest" description="Disordered" evidence="1">
    <location>
        <begin position="103"/>
        <end position="161"/>
    </location>
</feature>
<dbReference type="AlphaFoldDB" id="T1EMT1"/>
<dbReference type="GeneID" id="20197881"/>
<evidence type="ECO:0000313" key="2">
    <source>
        <dbReference type="EMBL" id="ESO12044.1"/>
    </source>
</evidence>
<dbReference type="CTD" id="20197881"/>
<reference evidence="2 4" key="2">
    <citation type="journal article" date="2013" name="Nature">
        <title>Insights into bilaterian evolution from three spiralian genomes.</title>
        <authorList>
            <person name="Simakov O."/>
            <person name="Marletaz F."/>
            <person name="Cho S.J."/>
            <person name="Edsinger-Gonzales E."/>
            <person name="Havlak P."/>
            <person name="Hellsten U."/>
            <person name="Kuo D.H."/>
            <person name="Larsson T."/>
            <person name="Lv J."/>
            <person name="Arendt D."/>
            <person name="Savage R."/>
            <person name="Osoegawa K."/>
            <person name="de Jong P."/>
            <person name="Grimwood J."/>
            <person name="Chapman J.A."/>
            <person name="Shapiro H."/>
            <person name="Aerts A."/>
            <person name="Otillar R.P."/>
            <person name="Terry A.Y."/>
            <person name="Boore J.L."/>
            <person name="Grigoriev I.V."/>
            <person name="Lindberg D.R."/>
            <person name="Seaver E.C."/>
            <person name="Weisblat D.A."/>
            <person name="Putnam N.H."/>
            <person name="Rokhsar D.S."/>
        </authorList>
    </citation>
    <scope>NUCLEOTIDE SEQUENCE</scope>
</reference>
<organism evidence="3 4">
    <name type="scientific">Helobdella robusta</name>
    <name type="common">Californian leech</name>
    <dbReference type="NCBI Taxonomy" id="6412"/>
    <lineage>
        <taxon>Eukaryota</taxon>
        <taxon>Metazoa</taxon>
        <taxon>Spiralia</taxon>
        <taxon>Lophotrochozoa</taxon>
        <taxon>Annelida</taxon>
        <taxon>Clitellata</taxon>
        <taxon>Hirudinea</taxon>
        <taxon>Rhynchobdellida</taxon>
        <taxon>Glossiphoniidae</taxon>
        <taxon>Helobdella</taxon>
    </lineage>
</organism>
<reference evidence="3" key="3">
    <citation type="submission" date="2015-06" db="UniProtKB">
        <authorList>
            <consortium name="EnsemblMetazoa"/>
        </authorList>
    </citation>
    <scope>IDENTIFICATION</scope>
</reference>
<dbReference type="OrthoDB" id="7667520at2759"/>
<feature type="compositionally biased region" description="Basic and acidic residues" evidence="1">
    <location>
        <begin position="42"/>
        <end position="55"/>
    </location>
</feature>
<evidence type="ECO:0000313" key="4">
    <source>
        <dbReference type="Proteomes" id="UP000015101"/>
    </source>
</evidence>
<dbReference type="EnsemblMetazoa" id="HelroT158451">
    <property type="protein sequence ID" value="HelroP158451"/>
    <property type="gene ID" value="HelroG158451"/>
</dbReference>
<dbReference type="KEGG" id="hro:HELRODRAFT_158451"/>
<evidence type="ECO:0000313" key="3">
    <source>
        <dbReference type="EnsemblMetazoa" id="HelroP158451"/>
    </source>
</evidence>
<dbReference type="Proteomes" id="UP000015101">
    <property type="component" value="Unassembled WGS sequence"/>
</dbReference>
<reference evidence="4" key="1">
    <citation type="submission" date="2012-12" db="EMBL/GenBank/DDBJ databases">
        <authorList>
            <person name="Hellsten U."/>
            <person name="Grimwood J."/>
            <person name="Chapman J.A."/>
            <person name="Shapiro H."/>
            <person name="Aerts A."/>
            <person name="Otillar R.P."/>
            <person name="Terry A.Y."/>
            <person name="Boore J.L."/>
            <person name="Simakov O."/>
            <person name="Marletaz F."/>
            <person name="Cho S.-J."/>
            <person name="Edsinger-Gonzales E."/>
            <person name="Havlak P."/>
            <person name="Kuo D.-H."/>
            <person name="Larsson T."/>
            <person name="Lv J."/>
            <person name="Arendt D."/>
            <person name="Savage R."/>
            <person name="Osoegawa K."/>
            <person name="de Jong P."/>
            <person name="Lindberg D.R."/>
            <person name="Seaver E.C."/>
            <person name="Weisblat D.A."/>
            <person name="Putnam N.H."/>
            <person name="Grigoriev I.V."/>
            <person name="Rokhsar D.S."/>
        </authorList>
    </citation>
    <scope>NUCLEOTIDE SEQUENCE</scope>
</reference>
<sequence length="214" mass="24458">MAERSFSVSGPVVWNSLPTLHKLKKKRSAKYLNAGRSRILRSAKETNPDKTKSAESRFISTLQPPRTYPTVLPPVEIPSYFNVLSSRNDFSFSIFSDQPEEDKEFAKQEEKRLKRKLSKNQKQEKPNKKRNIANYEDDDDNSTSTDDISDKSDEEVGCQQIPSESNCRKLFLITLGVSDPTAVQVTPPGAYHRARCMTKGIYCLKIFCFRELLK</sequence>
<keyword evidence="4" id="KW-1185">Reference proteome</keyword>
<gene>
    <name evidence="3" type="primary">20197881</name>
    <name evidence="2" type="ORF">HELRODRAFT_158451</name>
</gene>
<dbReference type="EMBL" id="KB095811">
    <property type="protein sequence ID" value="ESO12044.1"/>
    <property type="molecule type" value="Genomic_DNA"/>
</dbReference>
<evidence type="ECO:0000256" key="1">
    <source>
        <dbReference type="SAM" id="MobiDB-lite"/>
    </source>
</evidence>
<feature type="region of interest" description="Disordered" evidence="1">
    <location>
        <begin position="39"/>
        <end position="60"/>
    </location>
</feature>
<proteinExistence type="predicted"/>
<dbReference type="EMBL" id="AMQM01000040">
    <property type="status" value="NOT_ANNOTATED_CDS"/>
    <property type="molecule type" value="Genomic_DNA"/>
</dbReference>
<accession>T1EMT1</accession>